<evidence type="ECO:0000313" key="2">
    <source>
        <dbReference type="WBParaSite" id="RSKR_0000277700.1"/>
    </source>
</evidence>
<protein>
    <submittedName>
        <fullName evidence="2">Cytochrome P450</fullName>
    </submittedName>
</protein>
<sequence length="593" mass="67289">MIGLGEALILLIAFYFGLKLLFSTSISLALITVVVILVILKINSWQYYWVNRNVPGPKGTFGLGNVSELMCGIFEADMKWKQLYGNTYGTINLGVPEYVTSNMDIVKAVYIKEFDNFVDRESFLPFIVDDKKSILMNGMLLKRGDDWRRIRGISSPAFTTGKMKLFTSLFNQSVQKTIEILKLSEKEDKIVDVRQISEGLTMDSIFKAVFGVMTNVQENPNNEVLVKAKKFFELNIDLTFLMEIMFPNISAYLRIKTGYHLTNNSEIQYFTNMLGKLYERRKKELETNVDLGKEPDFLTLLLKSIDEGDDTDKDDELMFHHASKQQKSKGLSKIEALGQCFLFLLAGYDTTASVLNFLLFLLAHHQDCQDKLREEMRDVIGDRDNKEIRYEDLSKLTYLDQCIKETMRLYPPGSRINRTCVKETEVNGIKFEKGVSVAVPIYHLHYDPDIFPQPETFNPDNFAPENKKQKESFLGFGIGPRFCVGVRFADISIKVYIARLLAQFQFKTCEESVSVPIEVTTKSVIRSVKTLFVKVENFGLIEPAATSELEITPLTKSPKAGQIFKEYADDAGTVTGGFTADIVAPARIVNVSM</sequence>
<dbReference type="WBParaSite" id="RSKR_0000277700.1">
    <property type="protein sequence ID" value="RSKR_0000277700.1"/>
    <property type="gene ID" value="RSKR_0000277700"/>
</dbReference>
<dbReference type="Proteomes" id="UP000095286">
    <property type="component" value="Unplaced"/>
</dbReference>
<accession>A0AC35TNN3</accession>
<organism evidence="1 2">
    <name type="scientific">Rhabditophanes sp. KR3021</name>
    <dbReference type="NCBI Taxonomy" id="114890"/>
    <lineage>
        <taxon>Eukaryota</taxon>
        <taxon>Metazoa</taxon>
        <taxon>Ecdysozoa</taxon>
        <taxon>Nematoda</taxon>
        <taxon>Chromadorea</taxon>
        <taxon>Rhabditida</taxon>
        <taxon>Tylenchina</taxon>
        <taxon>Panagrolaimomorpha</taxon>
        <taxon>Strongyloidoidea</taxon>
        <taxon>Alloionematidae</taxon>
        <taxon>Rhabditophanes</taxon>
    </lineage>
</organism>
<reference evidence="2" key="1">
    <citation type="submission" date="2016-11" db="UniProtKB">
        <authorList>
            <consortium name="WormBaseParasite"/>
        </authorList>
    </citation>
    <scope>IDENTIFICATION</scope>
    <source>
        <strain evidence="2">KR3021</strain>
    </source>
</reference>
<evidence type="ECO:0000313" key="1">
    <source>
        <dbReference type="Proteomes" id="UP000095286"/>
    </source>
</evidence>
<proteinExistence type="predicted"/>
<name>A0AC35TNN3_9BILA</name>